<evidence type="ECO:0000259" key="2">
    <source>
        <dbReference type="Pfam" id="PF11702"/>
    </source>
</evidence>
<comment type="caution">
    <text evidence="3">The sequence shown here is derived from an EMBL/GenBank/DDBJ whole genome shotgun (WGS) entry which is preliminary data.</text>
</comment>
<feature type="domain" description="DUF3295" evidence="2">
    <location>
        <begin position="3"/>
        <end position="35"/>
    </location>
</feature>
<feature type="region of interest" description="Disordered" evidence="1">
    <location>
        <begin position="53"/>
        <end position="85"/>
    </location>
</feature>
<evidence type="ECO:0000313" key="4">
    <source>
        <dbReference type="Proteomes" id="UP001239213"/>
    </source>
</evidence>
<dbReference type="InterPro" id="IPR021711">
    <property type="entry name" value="DUF3295"/>
</dbReference>
<sequence length="103" mass="11567">MPWERQQKSVTANAVLKRRHISHDIANLKQYPEITWATRRRIVSPFLYTSRMSTSRDDDVHGRGMGTLGSLQRQNPNNHLTRAGSTGTAGALLFTRAVIYGSS</sequence>
<dbReference type="Proteomes" id="UP001239213">
    <property type="component" value="Unassembled WGS sequence"/>
</dbReference>
<proteinExistence type="predicted"/>
<name>A0AAI9U3J9_9PEZI</name>
<evidence type="ECO:0000256" key="1">
    <source>
        <dbReference type="SAM" id="MobiDB-lite"/>
    </source>
</evidence>
<reference evidence="3" key="1">
    <citation type="submission" date="2016-11" db="EMBL/GenBank/DDBJ databases">
        <title>The genome sequence of Colletotrichum cuscutae.</title>
        <authorList>
            <person name="Baroncelli R."/>
        </authorList>
    </citation>
    <scope>NUCLEOTIDE SEQUENCE</scope>
    <source>
        <strain evidence="3">IMI 304802</strain>
    </source>
</reference>
<accession>A0AAI9U3J9</accession>
<protein>
    <recommendedName>
        <fullName evidence="2">DUF3295 domain-containing protein</fullName>
    </recommendedName>
</protein>
<evidence type="ECO:0000313" key="3">
    <source>
        <dbReference type="EMBL" id="KAK1451042.1"/>
    </source>
</evidence>
<organism evidence="3 4">
    <name type="scientific">Colletotrichum cuscutae</name>
    <dbReference type="NCBI Taxonomy" id="1209917"/>
    <lineage>
        <taxon>Eukaryota</taxon>
        <taxon>Fungi</taxon>
        <taxon>Dikarya</taxon>
        <taxon>Ascomycota</taxon>
        <taxon>Pezizomycotina</taxon>
        <taxon>Sordariomycetes</taxon>
        <taxon>Hypocreomycetidae</taxon>
        <taxon>Glomerellales</taxon>
        <taxon>Glomerellaceae</taxon>
        <taxon>Colletotrichum</taxon>
        <taxon>Colletotrichum acutatum species complex</taxon>
    </lineage>
</organism>
<feature type="compositionally biased region" description="Polar residues" evidence="1">
    <location>
        <begin position="69"/>
        <end position="85"/>
    </location>
</feature>
<dbReference type="Pfam" id="PF11702">
    <property type="entry name" value="DUF3295"/>
    <property type="match status" value="1"/>
</dbReference>
<keyword evidence="4" id="KW-1185">Reference proteome</keyword>
<dbReference type="AlphaFoldDB" id="A0AAI9U3J9"/>
<dbReference type="EMBL" id="MPDP01000301">
    <property type="protein sequence ID" value="KAK1451042.1"/>
    <property type="molecule type" value="Genomic_DNA"/>
</dbReference>
<gene>
    <name evidence="3" type="ORF">CCUS01_11218</name>
</gene>